<dbReference type="PROSITE" id="PS51029">
    <property type="entry name" value="MADF"/>
    <property type="match status" value="1"/>
</dbReference>
<dbReference type="EnsemblMetazoa" id="XM_031925429">
    <property type="protein sequence ID" value="XP_031781289"/>
    <property type="gene ID" value="LOC103316969"/>
</dbReference>
<feature type="compositionally biased region" description="Polar residues" evidence="1">
    <location>
        <begin position="118"/>
        <end position="134"/>
    </location>
</feature>
<dbReference type="Pfam" id="PF10545">
    <property type="entry name" value="MADF_DNA_bdg"/>
    <property type="match status" value="1"/>
</dbReference>
<evidence type="ECO:0000259" key="2">
    <source>
        <dbReference type="PROSITE" id="PS51029"/>
    </source>
</evidence>
<dbReference type="SMART" id="SM00595">
    <property type="entry name" value="MADF"/>
    <property type="match status" value="1"/>
</dbReference>
<keyword evidence="4" id="KW-1185">Reference proteome</keyword>
<dbReference type="Proteomes" id="UP000002358">
    <property type="component" value="Unassembled WGS sequence"/>
</dbReference>
<dbReference type="InterPro" id="IPR039353">
    <property type="entry name" value="TF_Adf1"/>
</dbReference>
<dbReference type="RefSeq" id="XP_031781289.1">
    <property type="nucleotide sequence ID" value="XM_031925429.1"/>
</dbReference>
<accession>A0A7M7Q6U3</accession>
<feature type="region of interest" description="Disordered" evidence="1">
    <location>
        <begin position="118"/>
        <end position="147"/>
    </location>
</feature>
<organism evidence="3 4">
    <name type="scientific">Nasonia vitripennis</name>
    <name type="common">Parasitic wasp</name>
    <dbReference type="NCBI Taxonomy" id="7425"/>
    <lineage>
        <taxon>Eukaryota</taxon>
        <taxon>Metazoa</taxon>
        <taxon>Ecdysozoa</taxon>
        <taxon>Arthropoda</taxon>
        <taxon>Hexapoda</taxon>
        <taxon>Insecta</taxon>
        <taxon>Pterygota</taxon>
        <taxon>Neoptera</taxon>
        <taxon>Endopterygota</taxon>
        <taxon>Hymenoptera</taxon>
        <taxon>Apocrita</taxon>
        <taxon>Proctotrupomorpha</taxon>
        <taxon>Chalcidoidea</taxon>
        <taxon>Pteromalidae</taxon>
        <taxon>Pteromalinae</taxon>
        <taxon>Nasonia</taxon>
    </lineage>
</organism>
<dbReference type="RefSeq" id="XP_031781290.1">
    <property type="nucleotide sequence ID" value="XM_031925430.2"/>
</dbReference>
<dbReference type="EnsemblMetazoa" id="XM_031925430">
    <property type="protein sequence ID" value="XP_031781290"/>
    <property type="gene ID" value="LOC103316969"/>
</dbReference>
<protein>
    <recommendedName>
        <fullName evidence="2">MADF domain-containing protein</fullName>
    </recommendedName>
</protein>
<name>A0A7M7Q6U3_NASVI</name>
<reference evidence="3" key="1">
    <citation type="submission" date="2021-01" db="UniProtKB">
        <authorList>
            <consortium name="EnsemblMetazoa"/>
        </authorList>
    </citation>
    <scope>IDENTIFICATION</scope>
</reference>
<dbReference type="PANTHER" id="PTHR12243">
    <property type="entry name" value="MADF DOMAIN TRANSCRIPTION FACTOR"/>
    <property type="match status" value="1"/>
</dbReference>
<evidence type="ECO:0000313" key="4">
    <source>
        <dbReference type="Proteomes" id="UP000002358"/>
    </source>
</evidence>
<feature type="compositionally biased region" description="Basic residues" evidence="1">
    <location>
        <begin position="137"/>
        <end position="147"/>
    </location>
</feature>
<dbReference type="InParanoid" id="A0A7M7Q6U3"/>
<dbReference type="InterPro" id="IPR006578">
    <property type="entry name" value="MADF-dom"/>
</dbReference>
<evidence type="ECO:0000256" key="1">
    <source>
        <dbReference type="SAM" id="MobiDB-lite"/>
    </source>
</evidence>
<proteinExistence type="predicted"/>
<dbReference type="AlphaFoldDB" id="A0A7M7Q6U3"/>
<dbReference type="KEGG" id="nvi:103316969"/>
<dbReference type="OrthoDB" id="6615613at2759"/>
<sequence>MQPVELSNTSVSKQGTIDESIILAVEKRPALYDTKNVSAKDQNCLKKTTLWIQVAKELNLDLTEVKQRWEYLRNRYIKTISKVLAYKPSGSAAKPQNDPNDSFKFHYCMHFLNDSTDPVRPTTSLQEVEKSSPTPKIKNKSGSRGRL</sequence>
<dbReference type="GeneID" id="103316969"/>
<evidence type="ECO:0000313" key="3">
    <source>
        <dbReference type="EnsemblMetazoa" id="XP_031781289"/>
    </source>
</evidence>
<dbReference type="PANTHER" id="PTHR12243:SF67">
    <property type="entry name" value="COREPRESSOR OF PANGOLIN, ISOFORM A-RELATED"/>
    <property type="match status" value="1"/>
</dbReference>
<feature type="domain" description="MADF" evidence="2">
    <location>
        <begin position="20"/>
        <end position="117"/>
    </location>
</feature>